<dbReference type="InterPro" id="IPR027268">
    <property type="entry name" value="Peptidase_M4/M1_CTD_sf"/>
</dbReference>
<dbReference type="SUPFAM" id="SSF55486">
    <property type="entry name" value="Metalloproteases ('zincins'), catalytic domain"/>
    <property type="match status" value="1"/>
</dbReference>
<keyword evidence="9" id="KW-0862">Zinc</keyword>
<dbReference type="CDD" id="cd09603">
    <property type="entry name" value="M1_APN_like"/>
    <property type="match status" value="1"/>
</dbReference>
<dbReference type="InterPro" id="IPR042097">
    <property type="entry name" value="Aminopeptidase_N-like_N_sf"/>
</dbReference>
<dbReference type="AlphaFoldDB" id="A0A4D4J1Z6"/>
<feature type="region of interest" description="Disordered" evidence="13">
    <location>
        <begin position="393"/>
        <end position="448"/>
    </location>
</feature>
<dbReference type="GO" id="GO:0008237">
    <property type="term" value="F:metallopeptidase activity"/>
    <property type="evidence" value="ECO:0007669"/>
    <property type="project" value="UniProtKB-KW"/>
</dbReference>
<evidence type="ECO:0000256" key="4">
    <source>
        <dbReference type="ARBA" id="ARBA00012564"/>
    </source>
</evidence>
<evidence type="ECO:0000256" key="6">
    <source>
        <dbReference type="ARBA" id="ARBA00022670"/>
    </source>
</evidence>
<dbReference type="GO" id="GO:0006508">
    <property type="term" value="P:proteolysis"/>
    <property type="evidence" value="ECO:0007669"/>
    <property type="project" value="UniProtKB-KW"/>
</dbReference>
<dbReference type="EC" id="3.4.11.2" evidence="4"/>
<evidence type="ECO:0000313" key="17">
    <source>
        <dbReference type="EMBL" id="GDY29434.1"/>
    </source>
</evidence>
<dbReference type="SUPFAM" id="SSF63737">
    <property type="entry name" value="Leukotriene A4 hydrolase N-terminal domain"/>
    <property type="match status" value="1"/>
</dbReference>
<feature type="chain" id="PRO_5038459241" description="Aminopeptidase N" evidence="14">
    <location>
        <begin position="28"/>
        <end position="448"/>
    </location>
</feature>
<keyword evidence="7" id="KW-0479">Metal-binding</keyword>
<dbReference type="PANTHER" id="PTHR11533:SF297">
    <property type="entry name" value="AMINOPEPTIDASE N"/>
    <property type="match status" value="1"/>
</dbReference>
<dbReference type="Pfam" id="PF01433">
    <property type="entry name" value="Peptidase_M1"/>
    <property type="match status" value="1"/>
</dbReference>
<dbReference type="PRINTS" id="PR00756">
    <property type="entry name" value="ALADIPTASE"/>
</dbReference>
<evidence type="ECO:0000256" key="12">
    <source>
        <dbReference type="ARBA" id="ARBA00031533"/>
    </source>
</evidence>
<comment type="similarity">
    <text evidence="3">Belongs to the peptidase M1 family.</text>
</comment>
<dbReference type="InterPro" id="IPR050344">
    <property type="entry name" value="Peptidase_M1_aminopeptidases"/>
</dbReference>
<evidence type="ECO:0000256" key="3">
    <source>
        <dbReference type="ARBA" id="ARBA00010136"/>
    </source>
</evidence>
<evidence type="ECO:0000256" key="11">
    <source>
        <dbReference type="ARBA" id="ARBA00029811"/>
    </source>
</evidence>
<dbReference type="EMBL" id="BJFL01000003">
    <property type="protein sequence ID" value="GDY29434.1"/>
    <property type="molecule type" value="Genomic_DNA"/>
</dbReference>
<dbReference type="GO" id="GO:0008270">
    <property type="term" value="F:zinc ion binding"/>
    <property type="evidence" value="ECO:0007669"/>
    <property type="project" value="InterPro"/>
</dbReference>
<accession>A0A4D4J1Z6</accession>
<comment type="catalytic activity">
    <reaction evidence="1">
        <text>Release of an N-terminal amino acid, Xaa-|-Yaa- from a peptide, amide or arylamide. Xaa is preferably Ala, but may be most amino acids including Pro (slow action). When a terminal hydrophobic residue is followed by a prolyl residue, the two may be released as an intact Xaa-Pro dipeptide.</text>
        <dbReference type="EC" id="3.4.11.2"/>
    </reaction>
</comment>
<evidence type="ECO:0000256" key="7">
    <source>
        <dbReference type="ARBA" id="ARBA00022723"/>
    </source>
</evidence>
<evidence type="ECO:0000256" key="8">
    <source>
        <dbReference type="ARBA" id="ARBA00022801"/>
    </source>
</evidence>
<feature type="compositionally biased region" description="Basic residues" evidence="13">
    <location>
        <begin position="431"/>
        <end position="440"/>
    </location>
</feature>
<dbReference type="InterPro" id="IPR045357">
    <property type="entry name" value="Aminopeptidase_N-like_N"/>
</dbReference>
<keyword evidence="10" id="KW-0482">Metalloprotease</keyword>
<keyword evidence="18" id="KW-1185">Reference proteome</keyword>
<keyword evidence="6" id="KW-0645">Protease</keyword>
<dbReference type="Pfam" id="PF17900">
    <property type="entry name" value="Peptidase_M1_N"/>
    <property type="match status" value="1"/>
</dbReference>
<evidence type="ECO:0000256" key="10">
    <source>
        <dbReference type="ARBA" id="ARBA00023049"/>
    </source>
</evidence>
<evidence type="ECO:0000256" key="13">
    <source>
        <dbReference type="SAM" id="MobiDB-lite"/>
    </source>
</evidence>
<gene>
    <name evidence="17" type="ORF">GTS_10670</name>
</gene>
<feature type="domain" description="Peptidase M1 membrane alanine aminopeptidase" evidence="15">
    <location>
        <begin position="312"/>
        <end position="365"/>
    </location>
</feature>
<dbReference type="GO" id="GO:0016285">
    <property type="term" value="F:alanyl aminopeptidase activity"/>
    <property type="evidence" value="ECO:0007669"/>
    <property type="project" value="UniProtKB-EC"/>
</dbReference>
<comment type="caution">
    <text evidence="17">The sequence shown here is derived from an EMBL/GenBank/DDBJ whole genome shotgun (WGS) entry which is preliminary data.</text>
</comment>
<dbReference type="InterPro" id="IPR001930">
    <property type="entry name" value="Peptidase_M1"/>
</dbReference>
<comment type="cofactor">
    <cofactor evidence="2">
        <name>Zn(2+)</name>
        <dbReference type="ChEBI" id="CHEBI:29105"/>
    </cofactor>
</comment>
<name>A0A4D4J1Z6_9PSEU</name>
<evidence type="ECO:0000313" key="18">
    <source>
        <dbReference type="Proteomes" id="UP000298860"/>
    </source>
</evidence>
<evidence type="ECO:0000259" key="15">
    <source>
        <dbReference type="Pfam" id="PF01433"/>
    </source>
</evidence>
<proteinExistence type="inferred from homology"/>
<dbReference type="Gene3D" id="1.10.390.10">
    <property type="entry name" value="Neutral Protease Domain 2"/>
    <property type="match status" value="1"/>
</dbReference>
<evidence type="ECO:0000256" key="5">
    <source>
        <dbReference type="ARBA" id="ARBA00015611"/>
    </source>
</evidence>
<evidence type="ECO:0000256" key="14">
    <source>
        <dbReference type="SAM" id="SignalP"/>
    </source>
</evidence>
<feature type="domain" description="Aminopeptidase N-like N-terminal" evidence="16">
    <location>
        <begin position="55"/>
        <end position="223"/>
    </location>
</feature>
<evidence type="ECO:0000259" key="16">
    <source>
        <dbReference type="Pfam" id="PF17900"/>
    </source>
</evidence>
<dbReference type="PANTHER" id="PTHR11533">
    <property type="entry name" value="PROTEASE M1 ZINC METALLOPROTEASE"/>
    <property type="match status" value="1"/>
</dbReference>
<dbReference type="InterPro" id="IPR014782">
    <property type="entry name" value="Peptidase_M1_dom"/>
</dbReference>
<organism evidence="17 18">
    <name type="scientific">Gandjariella thermophila</name>
    <dbReference type="NCBI Taxonomy" id="1931992"/>
    <lineage>
        <taxon>Bacteria</taxon>
        <taxon>Bacillati</taxon>
        <taxon>Actinomycetota</taxon>
        <taxon>Actinomycetes</taxon>
        <taxon>Pseudonocardiales</taxon>
        <taxon>Pseudonocardiaceae</taxon>
        <taxon>Gandjariella</taxon>
    </lineage>
</organism>
<protein>
    <recommendedName>
        <fullName evidence="5">Aminopeptidase N</fullName>
        <ecNumber evidence="4">3.4.11.2</ecNumber>
    </recommendedName>
    <alternativeName>
        <fullName evidence="11">Alanine aminopeptidase</fullName>
    </alternativeName>
    <alternativeName>
        <fullName evidence="12">Lysyl aminopeptidase</fullName>
    </alternativeName>
</protein>
<dbReference type="Proteomes" id="UP000298860">
    <property type="component" value="Unassembled WGS sequence"/>
</dbReference>
<reference evidence="18" key="1">
    <citation type="submission" date="2019-04" db="EMBL/GenBank/DDBJ databases">
        <title>Draft genome sequence of Pseudonocardiaceae bacterium SL3-2-4.</title>
        <authorList>
            <person name="Ningsih F."/>
            <person name="Yokota A."/>
            <person name="Sakai Y."/>
            <person name="Nanatani K."/>
            <person name="Yabe S."/>
            <person name="Oetari A."/>
            <person name="Sjamsuridzal W."/>
        </authorList>
    </citation>
    <scope>NUCLEOTIDE SEQUENCE [LARGE SCALE GENOMIC DNA]</scope>
    <source>
        <strain evidence="18">SL3-2-4</strain>
    </source>
</reference>
<evidence type="ECO:0000256" key="1">
    <source>
        <dbReference type="ARBA" id="ARBA00000098"/>
    </source>
</evidence>
<keyword evidence="8" id="KW-0378">Hydrolase</keyword>
<evidence type="ECO:0000256" key="2">
    <source>
        <dbReference type="ARBA" id="ARBA00001947"/>
    </source>
</evidence>
<dbReference type="Gene3D" id="2.60.40.1730">
    <property type="entry name" value="tricorn interacting facor f3 domain"/>
    <property type="match status" value="1"/>
</dbReference>
<sequence>MSGRSSLRLCTAAALCAATLIGAPAGAASATPLPGGPSIGDSYYPGDGNTGYDATHYDIRLTYQPGTDHLDGSTTVLLTPTQDLSRFNLDFALTVHSVLVDNVPARFTEGDGELVITPAAPLAQGRPATVVVRYDGVPSEVTVGGEQAWKRTADGALAVDEPHIARWWFPSDDHPLDKASYDVSVAVPDGTQVISNGVLTGTTSRLGWTRWNWRSSRPQASYLAFLAIGHFDVRRATGLAGQPLVTAYGTGLGDSADAARASVERTPEALEFLSGLFGPYPFEAQGGVVASEGLGFALENQTRPVYSPKFFARGANTYVVVHENAHQWFGDAVSVAHWRDIWLNEGFATFAEWLWSEHEHEGTAQQLFDHTYAQHPAEDPFWQVLPGARAGEAVRRRRLRPGRDDPAGAAQRHRRRRDVPPAARVGGRAPVRQRHDRGFHRPGGPRLW</sequence>
<feature type="signal peptide" evidence="14">
    <location>
        <begin position="1"/>
        <end position="27"/>
    </location>
</feature>
<evidence type="ECO:0000256" key="9">
    <source>
        <dbReference type="ARBA" id="ARBA00022833"/>
    </source>
</evidence>
<keyword evidence="14" id="KW-0732">Signal</keyword>